<evidence type="ECO:0000313" key="1">
    <source>
        <dbReference type="EMBL" id="SCX80944.1"/>
    </source>
</evidence>
<reference evidence="1 2" key="1">
    <citation type="submission" date="2016-10" db="EMBL/GenBank/DDBJ databases">
        <authorList>
            <person name="de Groot N.N."/>
        </authorList>
    </citation>
    <scope>NUCLEOTIDE SEQUENCE [LARGE SCALE GENOMIC DNA]</scope>
    <source>
        <strain evidence="1 2">AA1</strain>
    </source>
</reference>
<dbReference type="EMBL" id="FMUX01000001">
    <property type="protein sequence ID" value="SCX80944.1"/>
    <property type="molecule type" value="Genomic_DNA"/>
</dbReference>
<dbReference type="RefSeq" id="WP_092207721.1">
    <property type="nucleotide sequence ID" value="NZ_FMUX01000001.1"/>
</dbReference>
<proteinExistence type="predicted"/>
<accession>A0A1G5ASU6</accession>
<keyword evidence="2" id="KW-1185">Reference proteome</keyword>
<organism evidence="1 2">
    <name type="scientific">Desulfoluna spongiiphila</name>
    <dbReference type="NCBI Taxonomy" id="419481"/>
    <lineage>
        <taxon>Bacteria</taxon>
        <taxon>Pseudomonadati</taxon>
        <taxon>Thermodesulfobacteriota</taxon>
        <taxon>Desulfobacteria</taxon>
        <taxon>Desulfobacterales</taxon>
        <taxon>Desulfolunaceae</taxon>
        <taxon>Desulfoluna</taxon>
    </lineage>
</organism>
<evidence type="ECO:0000313" key="2">
    <source>
        <dbReference type="Proteomes" id="UP000198870"/>
    </source>
</evidence>
<name>A0A1G5ASU6_9BACT</name>
<protein>
    <submittedName>
        <fullName evidence="1">Uncharacterized protein</fullName>
    </submittedName>
</protein>
<gene>
    <name evidence="1" type="ORF">SAMN05216233_101428</name>
</gene>
<dbReference type="AlphaFoldDB" id="A0A1G5ASU6"/>
<sequence length="89" mass="10088">MKRHLMKVVMLIAILVALPVFSLAVKEDASRCDCWYHGYDAQKKGHGLEGDGPGGTKDDCDLIGQKMEWEDGWFTAKARENKKCPYKTR</sequence>
<dbReference type="Proteomes" id="UP000198870">
    <property type="component" value="Unassembled WGS sequence"/>
</dbReference>
<dbReference type="STRING" id="419481.SAMN05216233_101428"/>